<dbReference type="Proteomes" id="UP000184383">
    <property type="component" value="Unassembled WGS sequence"/>
</dbReference>
<dbReference type="AlphaFoldDB" id="A0A1L9R8V4"/>
<dbReference type="OrthoDB" id="2142040at2759"/>
<dbReference type="VEuPathDB" id="FungiDB:ASPWEDRAFT_690003"/>
<gene>
    <name evidence="1" type="ORF">ASPWEDRAFT_690003</name>
</gene>
<reference evidence="2" key="1">
    <citation type="journal article" date="2017" name="Genome Biol.">
        <title>Comparative genomics reveals high biological diversity and specific adaptations in the industrially and medically important fungal genus Aspergillus.</title>
        <authorList>
            <person name="de Vries R.P."/>
            <person name="Riley R."/>
            <person name="Wiebenga A."/>
            <person name="Aguilar-Osorio G."/>
            <person name="Amillis S."/>
            <person name="Uchima C.A."/>
            <person name="Anderluh G."/>
            <person name="Asadollahi M."/>
            <person name="Askin M."/>
            <person name="Barry K."/>
            <person name="Battaglia E."/>
            <person name="Bayram O."/>
            <person name="Benocci T."/>
            <person name="Braus-Stromeyer S.A."/>
            <person name="Caldana C."/>
            <person name="Canovas D."/>
            <person name="Cerqueira G.C."/>
            <person name="Chen F."/>
            <person name="Chen W."/>
            <person name="Choi C."/>
            <person name="Clum A."/>
            <person name="Dos Santos R.A."/>
            <person name="Damasio A.R."/>
            <person name="Diallinas G."/>
            <person name="Emri T."/>
            <person name="Fekete E."/>
            <person name="Flipphi M."/>
            <person name="Freyberg S."/>
            <person name="Gallo A."/>
            <person name="Gournas C."/>
            <person name="Habgood R."/>
            <person name="Hainaut M."/>
            <person name="Harispe M.L."/>
            <person name="Henrissat B."/>
            <person name="Hilden K.S."/>
            <person name="Hope R."/>
            <person name="Hossain A."/>
            <person name="Karabika E."/>
            <person name="Karaffa L."/>
            <person name="Karanyi Z."/>
            <person name="Krasevec N."/>
            <person name="Kuo A."/>
            <person name="Kusch H."/>
            <person name="LaButti K."/>
            <person name="Lagendijk E.L."/>
            <person name="Lapidus A."/>
            <person name="Levasseur A."/>
            <person name="Lindquist E."/>
            <person name="Lipzen A."/>
            <person name="Logrieco A.F."/>
            <person name="MacCabe A."/>
            <person name="Maekelae M.R."/>
            <person name="Malavazi I."/>
            <person name="Melin P."/>
            <person name="Meyer V."/>
            <person name="Mielnichuk N."/>
            <person name="Miskei M."/>
            <person name="Molnar A.P."/>
            <person name="Mule G."/>
            <person name="Ngan C.Y."/>
            <person name="Orejas M."/>
            <person name="Orosz E."/>
            <person name="Ouedraogo J.P."/>
            <person name="Overkamp K.M."/>
            <person name="Park H.-S."/>
            <person name="Perrone G."/>
            <person name="Piumi F."/>
            <person name="Punt P.J."/>
            <person name="Ram A.F."/>
            <person name="Ramon A."/>
            <person name="Rauscher S."/>
            <person name="Record E."/>
            <person name="Riano-Pachon D.M."/>
            <person name="Robert V."/>
            <person name="Roehrig J."/>
            <person name="Ruller R."/>
            <person name="Salamov A."/>
            <person name="Salih N.S."/>
            <person name="Samson R.A."/>
            <person name="Sandor E."/>
            <person name="Sanguinetti M."/>
            <person name="Schuetze T."/>
            <person name="Sepcic K."/>
            <person name="Shelest E."/>
            <person name="Sherlock G."/>
            <person name="Sophianopoulou V."/>
            <person name="Squina F.M."/>
            <person name="Sun H."/>
            <person name="Susca A."/>
            <person name="Todd R.B."/>
            <person name="Tsang A."/>
            <person name="Unkles S.E."/>
            <person name="van de Wiele N."/>
            <person name="van Rossen-Uffink D."/>
            <person name="Oliveira J.V."/>
            <person name="Vesth T.C."/>
            <person name="Visser J."/>
            <person name="Yu J.-H."/>
            <person name="Zhou M."/>
            <person name="Andersen M.R."/>
            <person name="Archer D.B."/>
            <person name="Baker S.E."/>
            <person name="Benoit I."/>
            <person name="Brakhage A.A."/>
            <person name="Braus G.H."/>
            <person name="Fischer R."/>
            <person name="Frisvad J.C."/>
            <person name="Goldman G.H."/>
            <person name="Houbraken J."/>
            <person name="Oakley B."/>
            <person name="Pocsi I."/>
            <person name="Scazzocchio C."/>
            <person name="Seiboth B."/>
            <person name="vanKuyk P.A."/>
            <person name="Wortman J."/>
            <person name="Dyer P.S."/>
            <person name="Grigoriev I.V."/>
        </authorList>
    </citation>
    <scope>NUCLEOTIDE SEQUENCE [LARGE SCALE GENOMIC DNA]</scope>
    <source>
        <strain evidence="2">DTO 134E9</strain>
    </source>
</reference>
<name>A0A1L9R8V4_ASPWE</name>
<evidence type="ECO:0000313" key="1">
    <source>
        <dbReference type="EMBL" id="OJJ31308.1"/>
    </source>
</evidence>
<accession>A0A1L9R8V4</accession>
<keyword evidence="2" id="KW-1185">Reference proteome</keyword>
<dbReference type="EMBL" id="KV878216">
    <property type="protein sequence ID" value="OJJ31308.1"/>
    <property type="molecule type" value="Genomic_DNA"/>
</dbReference>
<dbReference type="RefSeq" id="XP_040684985.1">
    <property type="nucleotide sequence ID" value="XM_040839005.1"/>
</dbReference>
<organism evidence="1 2">
    <name type="scientific">Aspergillus wentii DTO 134E9</name>
    <dbReference type="NCBI Taxonomy" id="1073089"/>
    <lineage>
        <taxon>Eukaryota</taxon>
        <taxon>Fungi</taxon>
        <taxon>Dikarya</taxon>
        <taxon>Ascomycota</taxon>
        <taxon>Pezizomycotina</taxon>
        <taxon>Eurotiomycetes</taxon>
        <taxon>Eurotiomycetidae</taxon>
        <taxon>Eurotiales</taxon>
        <taxon>Aspergillaceae</taxon>
        <taxon>Aspergillus</taxon>
        <taxon>Aspergillus subgen. Cremei</taxon>
    </lineage>
</organism>
<proteinExistence type="predicted"/>
<sequence>MKTPKTKEEFKRNINNIIQESGLDDFFPPGDPYHDHHRYSEGENTGTFRDAVVACTEKLSEKWYEDKAVMFDLSQIGNAPEAVRFMDDFQFDDLLKKKDSFILQRVRYQYTLAWWTRIQH</sequence>
<evidence type="ECO:0000313" key="2">
    <source>
        <dbReference type="Proteomes" id="UP000184383"/>
    </source>
</evidence>
<protein>
    <submittedName>
        <fullName evidence="1">Uncharacterized protein</fullName>
    </submittedName>
</protein>
<dbReference type="GeneID" id="63754853"/>